<feature type="region of interest" description="Disordered" evidence="1">
    <location>
        <begin position="300"/>
        <end position="336"/>
    </location>
</feature>
<evidence type="ECO:0000313" key="3">
    <source>
        <dbReference type="Proteomes" id="UP000215289"/>
    </source>
</evidence>
<sequence length="617" mass="67943">MARGIFLGRSRAPEAIEIISNPVLKYSDALPRTDLRDVESVANNSRRANRAVAQWDFQRPRTADGRKLIKKGQGLNPGFDFQIAVPPADTVPLPKSPNDEPNANMIGIALGSPRMAEPQSMLSQTQEQPPVSISASSEQASPQAAPPKRKPSKWRKIGGLFKAKNALPAPANQPFYQVRCNEEWPLQESTHSVDYQHQCEAEKLEAGNMAPTPPKPPNLEIWPCLEGENEPKSYVRSNLATSPQDSGKNNDLVPGAKPRSAGPFLQIDIPDIQLERYSVMFGGVLNRNEPSLLKRRSRTLEDASIPKPGASIPSPNFQSPRRRATSPRPRLPSFNLFPAQEPVSKALKVLGIQNIPRGPSPLHRSPTSLSGLGQETLTNDPSHVFLRVQSPSIKSPTSHQTKNSVSSILSTLSTDSTEEEHLLQKLKQTKISADKEQEPEREIISKKPTSEASSPSRSRIQNPTPSPRQRTPPMTLTINTQHLPSTRSSISSAPSPHLTPINSAARDKTERIRSPVETLSALSPFSTTRMPLSDDNEDVESNEPEPMDPIPKVEVSIARSVSVSRGKKQVIVPIRPRAERLSPNERLVVRQAKTPQLRDAHHGHRHGNSQDARIENI</sequence>
<feature type="region of interest" description="Disordered" evidence="1">
    <location>
        <begin position="115"/>
        <end position="153"/>
    </location>
</feature>
<feature type="region of interest" description="Disordered" evidence="1">
    <location>
        <begin position="356"/>
        <end position="378"/>
    </location>
</feature>
<organism evidence="2 3">
    <name type="scientific">Aspergillus turcosus</name>
    <dbReference type="NCBI Taxonomy" id="1245748"/>
    <lineage>
        <taxon>Eukaryota</taxon>
        <taxon>Fungi</taxon>
        <taxon>Dikarya</taxon>
        <taxon>Ascomycota</taxon>
        <taxon>Pezizomycotina</taxon>
        <taxon>Eurotiomycetes</taxon>
        <taxon>Eurotiomycetidae</taxon>
        <taxon>Eurotiales</taxon>
        <taxon>Aspergillaceae</taxon>
        <taxon>Aspergillus</taxon>
        <taxon>Aspergillus subgen. Fumigati</taxon>
    </lineage>
</organism>
<feature type="compositionally biased region" description="Polar residues" evidence="1">
    <location>
        <begin position="520"/>
        <end position="530"/>
    </location>
</feature>
<evidence type="ECO:0000256" key="1">
    <source>
        <dbReference type="SAM" id="MobiDB-lite"/>
    </source>
</evidence>
<feature type="compositionally biased region" description="Acidic residues" evidence="1">
    <location>
        <begin position="534"/>
        <end position="546"/>
    </location>
</feature>
<accession>A0A3R7F3Z0</accession>
<feature type="compositionally biased region" description="Low complexity" evidence="1">
    <location>
        <begin position="484"/>
        <end position="496"/>
    </location>
</feature>
<feature type="region of interest" description="Disordered" evidence="1">
    <location>
        <begin position="391"/>
        <end position="415"/>
    </location>
</feature>
<feature type="compositionally biased region" description="Polar residues" evidence="1">
    <location>
        <begin position="450"/>
        <end position="483"/>
    </location>
</feature>
<feature type="compositionally biased region" description="Low complexity" evidence="1">
    <location>
        <begin position="404"/>
        <end position="415"/>
    </location>
</feature>
<proteinExistence type="predicted"/>
<dbReference type="Proteomes" id="UP000215289">
    <property type="component" value="Unassembled WGS sequence"/>
</dbReference>
<protein>
    <submittedName>
        <fullName evidence="2">Uncharacterized protein</fullName>
    </submittedName>
</protein>
<dbReference type="AlphaFoldDB" id="A0A3R7F3Z0"/>
<name>A0A3R7F3Z0_9EURO</name>
<reference evidence="2 3" key="1">
    <citation type="submission" date="2018-08" db="EMBL/GenBank/DDBJ databases">
        <title>Draft genome sequences of two Aspergillus turcosus clinical strains isolated from bronchoalveolar lavage fluid: one azole-susceptible and the other azole-resistant.</title>
        <authorList>
            <person name="Parent-Michaud M."/>
            <person name="Dufresne P.J."/>
            <person name="Fournier E."/>
            <person name="Martineau C."/>
            <person name="Moreira S."/>
            <person name="Perkins V."/>
            <person name="De Repentigny L."/>
            <person name="Dufresne S.F."/>
        </authorList>
    </citation>
    <scope>NUCLEOTIDE SEQUENCE [LARGE SCALE GENOMIC DNA]</scope>
    <source>
        <strain evidence="2">HMR AF 1038</strain>
    </source>
</reference>
<feature type="compositionally biased region" description="Basic and acidic residues" evidence="1">
    <location>
        <begin position="505"/>
        <end position="514"/>
    </location>
</feature>
<feature type="compositionally biased region" description="Low complexity" evidence="1">
    <location>
        <begin position="130"/>
        <end position="143"/>
    </location>
</feature>
<dbReference type="EMBL" id="NIDN02000166">
    <property type="protein sequence ID" value="RLL95157.1"/>
    <property type="molecule type" value="Genomic_DNA"/>
</dbReference>
<feature type="region of interest" description="Disordered" evidence="1">
    <location>
        <begin position="428"/>
        <end position="550"/>
    </location>
</feature>
<keyword evidence="3" id="KW-1185">Reference proteome</keyword>
<feature type="region of interest" description="Disordered" evidence="1">
    <location>
        <begin position="593"/>
        <end position="617"/>
    </location>
</feature>
<feature type="compositionally biased region" description="Polar residues" evidence="1">
    <location>
        <begin position="237"/>
        <end position="249"/>
    </location>
</feature>
<feature type="compositionally biased region" description="Polar residues" evidence="1">
    <location>
        <begin position="391"/>
        <end position="403"/>
    </location>
</feature>
<evidence type="ECO:0000313" key="2">
    <source>
        <dbReference type="EMBL" id="RLL95157.1"/>
    </source>
</evidence>
<comment type="caution">
    <text evidence="2">The sequence shown here is derived from an EMBL/GenBank/DDBJ whole genome shotgun (WGS) entry which is preliminary data.</text>
</comment>
<feature type="region of interest" description="Disordered" evidence="1">
    <location>
        <begin position="237"/>
        <end position="259"/>
    </location>
</feature>
<feature type="compositionally biased region" description="Polar residues" evidence="1">
    <location>
        <begin position="120"/>
        <end position="129"/>
    </location>
</feature>
<dbReference type="STRING" id="1245748.A0A3R7F3Z0"/>
<gene>
    <name evidence="2" type="ORF">CFD26_104060</name>
</gene>
<dbReference type="OrthoDB" id="5404004at2759"/>
<feature type="compositionally biased region" description="Basic and acidic residues" evidence="1">
    <location>
        <begin position="432"/>
        <end position="449"/>
    </location>
</feature>
<feature type="compositionally biased region" description="Polar residues" evidence="1">
    <location>
        <begin position="365"/>
        <end position="378"/>
    </location>
</feature>